<feature type="domain" description="Soluble ligand binding" evidence="18">
    <location>
        <begin position="816"/>
        <end position="863"/>
    </location>
</feature>
<comment type="similarity">
    <text evidence="2">Belongs to the BexD/CtrA/VexA family.</text>
</comment>
<keyword evidence="7 16" id="KW-0732">Signal</keyword>
<proteinExistence type="inferred from homology"/>
<dbReference type="Proteomes" id="UP001139474">
    <property type="component" value="Unassembled WGS sequence"/>
</dbReference>
<evidence type="ECO:0000256" key="12">
    <source>
        <dbReference type="ARBA" id="ARBA00023139"/>
    </source>
</evidence>
<dbReference type="InterPro" id="IPR019554">
    <property type="entry name" value="Soluble_ligand-bd"/>
</dbReference>
<keyword evidence="10" id="KW-0626">Porin</keyword>
<dbReference type="GO" id="GO:0046930">
    <property type="term" value="C:pore complex"/>
    <property type="evidence" value="ECO:0007669"/>
    <property type="project" value="UniProtKB-KW"/>
</dbReference>
<keyword evidence="6" id="KW-0812">Transmembrane</keyword>
<feature type="domain" description="SLBB" evidence="19">
    <location>
        <begin position="226"/>
        <end position="303"/>
    </location>
</feature>
<reference evidence="20" key="1">
    <citation type="submission" date="2022-06" db="EMBL/GenBank/DDBJ databases">
        <title>Idiomarina rhizosphaerae M1R2S28.</title>
        <authorList>
            <person name="Sun J.-Q."/>
            <person name="Li L.-F."/>
        </authorList>
    </citation>
    <scope>NUCLEOTIDE SEQUENCE</scope>
    <source>
        <strain evidence="20">M1R2S28</strain>
    </source>
</reference>
<feature type="domain" description="Polysaccharide export protein N-terminal" evidence="17">
    <location>
        <begin position="146"/>
        <end position="218"/>
    </location>
</feature>
<evidence type="ECO:0000256" key="8">
    <source>
        <dbReference type="ARBA" id="ARBA00023047"/>
    </source>
</evidence>
<evidence type="ECO:0000259" key="19">
    <source>
        <dbReference type="Pfam" id="PF22461"/>
    </source>
</evidence>
<evidence type="ECO:0000256" key="7">
    <source>
        <dbReference type="ARBA" id="ARBA00022729"/>
    </source>
</evidence>
<keyword evidence="11" id="KW-0472">Membrane</keyword>
<gene>
    <name evidence="20" type="ORF">NJR55_02950</name>
</gene>
<feature type="domain" description="Soluble ligand binding" evidence="18">
    <location>
        <begin position="590"/>
        <end position="633"/>
    </location>
</feature>
<keyword evidence="8" id="KW-0625">Polysaccharide transport</keyword>
<dbReference type="EMBL" id="JAMZDE010000003">
    <property type="protein sequence ID" value="MCP1338540.1"/>
    <property type="molecule type" value="Genomic_DNA"/>
</dbReference>
<keyword evidence="12" id="KW-0564">Palmitate</keyword>
<evidence type="ECO:0000259" key="18">
    <source>
        <dbReference type="Pfam" id="PF10531"/>
    </source>
</evidence>
<evidence type="ECO:0000256" key="3">
    <source>
        <dbReference type="ARBA" id="ARBA00022448"/>
    </source>
</evidence>
<dbReference type="Gene3D" id="3.30.1950.10">
    <property type="entry name" value="wza like domain"/>
    <property type="match status" value="1"/>
</dbReference>
<keyword evidence="4" id="KW-1134">Transmembrane beta strand</keyword>
<accession>A0A9X2FV39</accession>
<dbReference type="PANTHER" id="PTHR33619">
    <property type="entry name" value="POLYSACCHARIDE EXPORT PROTEIN GFCE-RELATED"/>
    <property type="match status" value="1"/>
</dbReference>
<evidence type="ECO:0000313" key="20">
    <source>
        <dbReference type="EMBL" id="MCP1338540.1"/>
    </source>
</evidence>
<feature type="chain" id="PRO_5040867510" evidence="16">
    <location>
        <begin position="34"/>
        <end position="921"/>
    </location>
</feature>
<evidence type="ECO:0000256" key="10">
    <source>
        <dbReference type="ARBA" id="ARBA00023114"/>
    </source>
</evidence>
<comment type="subcellular location">
    <subcellularLocation>
        <location evidence="1">Cell outer membrane</location>
        <topology evidence="1">Multi-pass membrane protein</topology>
    </subcellularLocation>
</comment>
<dbReference type="GO" id="GO:0015159">
    <property type="term" value="F:polysaccharide transmembrane transporter activity"/>
    <property type="evidence" value="ECO:0007669"/>
    <property type="project" value="InterPro"/>
</dbReference>
<dbReference type="Gene3D" id="3.10.560.10">
    <property type="entry name" value="Outer membrane lipoprotein wza domain like"/>
    <property type="match status" value="6"/>
</dbReference>
<dbReference type="GO" id="GO:0006811">
    <property type="term" value="P:monoatomic ion transport"/>
    <property type="evidence" value="ECO:0007669"/>
    <property type="project" value="UniProtKB-KW"/>
</dbReference>
<comment type="caution">
    <text evidence="20">The sequence shown here is derived from an EMBL/GenBank/DDBJ whole genome shotgun (WGS) entry which is preliminary data.</text>
</comment>
<dbReference type="RefSeq" id="WP_253617697.1">
    <property type="nucleotide sequence ID" value="NZ_JAMZDE010000003.1"/>
</dbReference>
<feature type="signal peptide" evidence="16">
    <location>
        <begin position="1"/>
        <end position="33"/>
    </location>
</feature>
<dbReference type="AlphaFoldDB" id="A0A9X2FV39"/>
<evidence type="ECO:0000256" key="9">
    <source>
        <dbReference type="ARBA" id="ARBA00023065"/>
    </source>
</evidence>
<sequence length="921" mass="101614">MNKNALNATKTSVSTVLFAVVFALVTSLFSVNAAAQAMPSQQQLEQLQSLPRAQQEALARQYGIDPSAIDEFNAAQRDGDASAKQEVNVVGERSGNGDQSGQRGSSFMSEDLQKEFNRGRSELKPFGYDIFSGEPNTFAPVAHAPIPANYLISVGDVIHVEMFGKQDESFKLTVNRDGSIVLPDVGEMKVAGMTYSLMQEMIHHEVQERLIGYKAAVTMGELRSIQVFIVGEAYKPGAYTVSSLATISQALYVAGGVSDIASLRSVRLMRGGKVASEFDLYDLLLQGDASADKILKSGDVIFIPARGDMVAVKGEVKRPALYELKGDETLEDALEFAGGATDSAYLSSVELLRIVKGKRLVSTVDLTTEQDLNRELNGGDAITVRQVSEELDNSLMVVGAVTRPGYYEWQKGLRINDILRDVRHDLLEQADLGYGLVVREEGPRRDVKILQFDVADAIHGVEGENLRLNERDQLVVFSRFETKAEERDNLSRYTLSEQEREYRKRQRQLDAYRDAYLNDFVNTKLAGSSESPDAENQDKIVPLRELFTEKQEEEPTVKKELAMYSRQNLLEPIMQRLQRQRTATGTAPFVSVAGEVMHPGVYPLVENATADKLLAAAGGLKNGAYLDQAEITRWAIGKDTANTDYLTINLAEVIHGEVKVPLQGRDRLNVLSIPEWQNTYEVTLRGEIRFPGTYAIKRGETLSDVIKRAGGFTDHAFLEGAVFTREELQEQEQKRKEMLAQELQREIASNMITGTGDANQSYDQMRTLLADLMSTPTVGRLIMDLPKVLSMNGSRDVQLKDGDTLHVPSRSDSISIMGEVQMATSYRFDPELTVEDYISRSGGTKEKADTDRIYVVKANGAIEPYKGGSSWFGFGGGTDLGPGDAIVVPLDTTYTESLELWSEITNIIYNSAVTVAAISSI</sequence>
<evidence type="ECO:0000256" key="13">
    <source>
        <dbReference type="ARBA" id="ARBA00023237"/>
    </source>
</evidence>
<evidence type="ECO:0000256" key="14">
    <source>
        <dbReference type="ARBA" id="ARBA00023288"/>
    </source>
</evidence>
<feature type="domain" description="Soluble ligand binding" evidence="18">
    <location>
        <begin position="682"/>
        <end position="716"/>
    </location>
</feature>
<feature type="domain" description="Soluble ligand binding" evidence="18">
    <location>
        <begin position="309"/>
        <end position="357"/>
    </location>
</feature>
<dbReference type="PANTHER" id="PTHR33619:SF3">
    <property type="entry name" value="POLYSACCHARIDE EXPORT PROTEIN GFCE-RELATED"/>
    <property type="match status" value="1"/>
</dbReference>
<keyword evidence="3" id="KW-0813">Transport</keyword>
<name>A0A9X2FV39_9GAMM</name>
<keyword evidence="13" id="KW-0998">Cell outer membrane</keyword>
<keyword evidence="14" id="KW-0449">Lipoprotein</keyword>
<evidence type="ECO:0000313" key="21">
    <source>
        <dbReference type="Proteomes" id="UP001139474"/>
    </source>
</evidence>
<dbReference type="InterPro" id="IPR003715">
    <property type="entry name" value="Poly_export_N"/>
</dbReference>
<feature type="region of interest" description="Disordered" evidence="15">
    <location>
        <begin position="80"/>
        <end position="107"/>
    </location>
</feature>
<evidence type="ECO:0000256" key="15">
    <source>
        <dbReference type="SAM" id="MobiDB-lite"/>
    </source>
</evidence>
<keyword evidence="21" id="KW-1185">Reference proteome</keyword>
<evidence type="ECO:0000259" key="17">
    <source>
        <dbReference type="Pfam" id="PF02563"/>
    </source>
</evidence>
<dbReference type="GO" id="GO:0015288">
    <property type="term" value="F:porin activity"/>
    <property type="evidence" value="ECO:0007669"/>
    <property type="project" value="UniProtKB-KW"/>
</dbReference>
<evidence type="ECO:0000256" key="6">
    <source>
        <dbReference type="ARBA" id="ARBA00022692"/>
    </source>
</evidence>
<evidence type="ECO:0000256" key="4">
    <source>
        <dbReference type="ARBA" id="ARBA00022452"/>
    </source>
</evidence>
<evidence type="ECO:0000256" key="5">
    <source>
        <dbReference type="ARBA" id="ARBA00022597"/>
    </source>
</evidence>
<dbReference type="Pfam" id="PF22461">
    <property type="entry name" value="SLBB_2"/>
    <property type="match status" value="1"/>
</dbReference>
<keyword evidence="9" id="KW-0406">Ion transport</keyword>
<keyword evidence="5" id="KW-0762">Sugar transport</keyword>
<evidence type="ECO:0000256" key="11">
    <source>
        <dbReference type="ARBA" id="ARBA00023136"/>
    </source>
</evidence>
<dbReference type="InterPro" id="IPR054765">
    <property type="entry name" value="SLBB_dom"/>
</dbReference>
<evidence type="ECO:0000256" key="2">
    <source>
        <dbReference type="ARBA" id="ARBA00009450"/>
    </source>
</evidence>
<organism evidence="20 21">
    <name type="scientific">Idiomarina rhizosphaerae</name>
    <dbReference type="NCBI Taxonomy" id="2961572"/>
    <lineage>
        <taxon>Bacteria</taxon>
        <taxon>Pseudomonadati</taxon>
        <taxon>Pseudomonadota</taxon>
        <taxon>Gammaproteobacteria</taxon>
        <taxon>Alteromonadales</taxon>
        <taxon>Idiomarinaceae</taxon>
        <taxon>Idiomarina</taxon>
    </lineage>
</organism>
<evidence type="ECO:0000256" key="16">
    <source>
        <dbReference type="SAM" id="SignalP"/>
    </source>
</evidence>
<dbReference type="GO" id="GO:0009279">
    <property type="term" value="C:cell outer membrane"/>
    <property type="evidence" value="ECO:0007669"/>
    <property type="project" value="UniProtKB-SubCell"/>
</dbReference>
<feature type="compositionally biased region" description="Polar residues" evidence="15">
    <location>
        <begin position="96"/>
        <end position="107"/>
    </location>
</feature>
<dbReference type="Pfam" id="PF02563">
    <property type="entry name" value="Poly_export"/>
    <property type="match status" value="1"/>
</dbReference>
<evidence type="ECO:0000256" key="1">
    <source>
        <dbReference type="ARBA" id="ARBA00004571"/>
    </source>
</evidence>
<protein>
    <submittedName>
        <fullName evidence="20">SLBB domain-containing protein</fullName>
    </submittedName>
</protein>
<dbReference type="Pfam" id="PF10531">
    <property type="entry name" value="SLBB"/>
    <property type="match status" value="4"/>
</dbReference>
<dbReference type="InterPro" id="IPR049712">
    <property type="entry name" value="Poly_export"/>
</dbReference>